<keyword evidence="6" id="KW-1185">Reference proteome</keyword>
<dbReference type="FunFam" id="3.40.50.720:FF:000084">
    <property type="entry name" value="Short-chain dehydrogenase reductase"/>
    <property type="match status" value="1"/>
</dbReference>
<dbReference type="GO" id="GO:0016491">
    <property type="term" value="F:oxidoreductase activity"/>
    <property type="evidence" value="ECO:0007669"/>
    <property type="project" value="UniProtKB-KW"/>
</dbReference>
<dbReference type="PROSITE" id="PS00061">
    <property type="entry name" value="ADH_SHORT"/>
    <property type="match status" value="1"/>
</dbReference>
<evidence type="ECO:0000256" key="1">
    <source>
        <dbReference type="ARBA" id="ARBA00006484"/>
    </source>
</evidence>
<dbReference type="InterPro" id="IPR036291">
    <property type="entry name" value="NAD(P)-bd_dom_sf"/>
</dbReference>
<evidence type="ECO:0000259" key="4">
    <source>
        <dbReference type="SMART" id="SM00822"/>
    </source>
</evidence>
<gene>
    <name evidence="5" type="ORF">SAMN04488003_1212</name>
</gene>
<feature type="domain" description="Ketoreductase" evidence="4">
    <location>
        <begin position="8"/>
        <end position="192"/>
    </location>
</feature>
<dbReference type="PRINTS" id="PR00081">
    <property type="entry name" value="GDHRDH"/>
</dbReference>
<dbReference type="InterPro" id="IPR057326">
    <property type="entry name" value="KR_dom"/>
</dbReference>
<dbReference type="PANTHER" id="PTHR24321">
    <property type="entry name" value="DEHYDROGENASES, SHORT CHAIN"/>
    <property type="match status" value="1"/>
</dbReference>
<dbReference type="AlphaFoldDB" id="A0A1H8HIJ5"/>
<dbReference type="SMART" id="SM00822">
    <property type="entry name" value="PKS_KR"/>
    <property type="match status" value="1"/>
</dbReference>
<dbReference type="NCBIfam" id="NF005559">
    <property type="entry name" value="PRK07231.1"/>
    <property type="match status" value="1"/>
</dbReference>
<keyword evidence="3" id="KW-0520">NAD</keyword>
<evidence type="ECO:0000256" key="2">
    <source>
        <dbReference type="ARBA" id="ARBA00023002"/>
    </source>
</evidence>
<dbReference type="SUPFAM" id="SSF51735">
    <property type="entry name" value="NAD(P)-binding Rossmann-fold domains"/>
    <property type="match status" value="1"/>
</dbReference>
<dbReference type="PANTHER" id="PTHR24321:SF8">
    <property type="entry name" value="ESTRADIOL 17-BETA-DEHYDROGENASE 8-RELATED"/>
    <property type="match status" value="1"/>
</dbReference>
<comment type="similarity">
    <text evidence="1">Belongs to the short-chain dehydrogenases/reductases (SDR) family.</text>
</comment>
<dbReference type="STRING" id="245187.SAMN04488003_1212"/>
<sequence length="257" mass="25506">MTHAMTDKIVLITGAAGALGLAAAMLLAARGAIIVATDVAGADFAPLHAAIPDAARLLVIPADVTDEAAFGLVVAKAVAAFGTIDVFFNNAGIEGPVAPIPDFPTDGFRRVMDVNVTGIFLGLKLVIPVMAKAGSGSIINSSSVAGLTGSAGLCAYVASKHAVLGLTRAAAVEWGGKGIRVNCINPGPIDSRMMASIEEGASPGAAAAVHDGFAATIPMKRYGTPAEVAGLVAFLASDDAGYVNGAAYTVDGGMTAA</sequence>
<dbReference type="Pfam" id="PF13561">
    <property type="entry name" value="adh_short_C2"/>
    <property type="match status" value="1"/>
</dbReference>
<dbReference type="PRINTS" id="PR00080">
    <property type="entry name" value="SDRFAMILY"/>
</dbReference>
<name>A0A1H8HIJ5_9RHOB</name>
<evidence type="ECO:0000256" key="3">
    <source>
        <dbReference type="ARBA" id="ARBA00023027"/>
    </source>
</evidence>
<evidence type="ECO:0000313" key="5">
    <source>
        <dbReference type="EMBL" id="SEN55348.1"/>
    </source>
</evidence>
<organism evidence="5 6">
    <name type="scientific">Loktanella fryxellensis</name>
    <dbReference type="NCBI Taxonomy" id="245187"/>
    <lineage>
        <taxon>Bacteria</taxon>
        <taxon>Pseudomonadati</taxon>
        <taxon>Pseudomonadota</taxon>
        <taxon>Alphaproteobacteria</taxon>
        <taxon>Rhodobacterales</taxon>
        <taxon>Roseobacteraceae</taxon>
        <taxon>Loktanella</taxon>
    </lineage>
</organism>
<keyword evidence="2" id="KW-0560">Oxidoreductase</keyword>
<evidence type="ECO:0000313" key="6">
    <source>
        <dbReference type="Proteomes" id="UP000199585"/>
    </source>
</evidence>
<dbReference type="InterPro" id="IPR002347">
    <property type="entry name" value="SDR_fam"/>
</dbReference>
<dbReference type="RefSeq" id="WP_218139894.1">
    <property type="nucleotide sequence ID" value="NZ_FOCI01000021.1"/>
</dbReference>
<dbReference type="EMBL" id="FOCI01000021">
    <property type="protein sequence ID" value="SEN55348.1"/>
    <property type="molecule type" value="Genomic_DNA"/>
</dbReference>
<dbReference type="InterPro" id="IPR020904">
    <property type="entry name" value="Sc_DH/Rdtase_CS"/>
</dbReference>
<protein>
    <submittedName>
        <fullName evidence="5">NAD(P)-dependent dehydrogenase, short-chain alcohol dehydrogenase family</fullName>
    </submittedName>
</protein>
<reference evidence="5 6" key="1">
    <citation type="submission" date="2016-10" db="EMBL/GenBank/DDBJ databases">
        <authorList>
            <person name="de Groot N.N."/>
        </authorList>
    </citation>
    <scope>NUCLEOTIDE SEQUENCE [LARGE SCALE GENOMIC DNA]</scope>
    <source>
        <strain evidence="5 6">DSM 16213</strain>
    </source>
</reference>
<accession>A0A1H8HIJ5</accession>
<dbReference type="Proteomes" id="UP000199585">
    <property type="component" value="Unassembled WGS sequence"/>
</dbReference>
<proteinExistence type="inferred from homology"/>
<dbReference type="Gene3D" id="3.40.50.720">
    <property type="entry name" value="NAD(P)-binding Rossmann-like Domain"/>
    <property type="match status" value="1"/>
</dbReference>